<evidence type="ECO:0000313" key="7">
    <source>
        <dbReference type="EMBL" id="KDA04048.1"/>
    </source>
</evidence>
<evidence type="ECO:0000256" key="2">
    <source>
        <dbReference type="ARBA" id="ARBA00022643"/>
    </source>
</evidence>
<protein>
    <recommendedName>
        <fullName evidence="5">Putative NADH dehydrogenase/NAD(P)H nitroreductase HOC_01881</fullName>
        <ecNumber evidence="5">1.-.-.-</ecNumber>
    </recommendedName>
</protein>
<evidence type="ECO:0000313" key="8">
    <source>
        <dbReference type="Proteomes" id="UP000024942"/>
    </source>
</evidence>
<evidence type="ECO:0000256" key="5">
    <source>
        <dbReference type="HAMAP-Rule" id="MF_01204"/>
    </source>
</evidence>
<dbReference type="InterPro" id="IPR029479">
    <property type="entry name" value="Nitroreductase"/>
</dbReference>
<evidence type="ECO:0000259" key="6">
    <source>
        <dbReference type="Pfam" id="PF00881"/>
    </source>
</evidence>
<evidence type="ECO:0000256" key="1">
    <source>
        <dbReference type="ARBA" id="ARBA00022630"/>
    </source>
</evidence>
<proteinExistence type="inferred from homology"/>
<dbReference type="Proteomes" id="UP000024942">
    <property type="component" value="Unassembled WGS sequence"/>
</dbReference>
<dbReference type="GO" id="GO:0016491">
    <property type="term" value="F:oxidoreductase activity"/>
    <property type="evidence" value="ECO:0007669"/>
    <property type="project" value="UniProtKB-UniRule"/>
</dbReference>
<dbReference type="Pfam" id="PF00881">
    <property type="entry name" value="Nitroreductase"/>
    <property type="match status" value="1"/>
</dbReference>
<dbReference type="eggNOG" id="COG0778">
    <property type="taxonomic scope" value="Bacteria"/>
</dbReference>
<gene>
    <name evidence="7" type="ORF">HOC_01881</name>
</gene>
<dbReference type="EC" id="1.-.-.-" evidence="5"/>
<dbReference type="PANTHER" id="PTHR43543">
    <property type="entry name" value="MALONIC SEMIALDEHYDE REDUCTASE RUTE-RELATED"/>
    <property type="match status" value="1"/>
</dbReference>
<evidence type="ECO:0000256" key="4">
    <source>
        <dbReference type="ARBA" id="ARBA00023002"/>
    </source>
</evidence>
<sequence length="199" mass="22289">MAHPVNDHALDVIFRDARSQNGFLDKSVPEVLVRAVYDLAKMGPTSANCCPARFVWITSDEAKARLKPHMGGNNTDKTMGAPYVCIIAYDLKFQEKIPKLFPHAPEAKDWFNSNRDETAFRNGTLQGAYLMIAARALGLDCGPMSGFDADGVNKEFFESQDGEMQHWRANFICNIGHGDKSKLFDRSPRLDFEEACRVL</sequence>
<dbReference type="EMBL" id="ARYL01000002">
    <property type="protein sequence ID" value="KDA04048.1"/>
    <property type="molecule type" value="Genomic_DNA"/>
</dbReference>
<keyword evidence="8" id="KW-1185">Reference proteome</keyword>
<evidence type="ECO:0000256" key="3">
    <source>
        <dbReference type="ARBA" id="ARBA00022857"/>
    </source>
</evidence>
<dbReference type="CDD" id="cd02148">
    <property type="entry name" value="RutE-like"/>
    <property type="match status" value="1"/>
</dbReference>
<dbReference type="InterPro" id="IPR023936">
    <property type="entry name" value="RutE-like"/>
</dbReference>
<dbReference type="SUPFAM" id="SSF55469">
    <property type="entry name" value="FMN-dependent nitroreductase-like"/>
    <property type="match status" value="1"/>
</dbReference>
<keyword evidence="5" id="KW-0520">NAD</keyword>
<keyword evidence="1 5" id="KW-0285">Flavoprotein</keyword>
<comment type="caution">
    <text evidence="7">The sequence shown here is derived from an EMBL/GenBank/DDBJ whole genome shotgun (WGS) entry which is preliminary data.</text>
</comment>
<reference evidence="7 8" key="1">
    <citation type="journal article" date="2014" name="Antonie Van Leeuwenhoek">
        <title>Hyphomonas beringensis sp. nov. and Hyphomonas chukchiensis sp. nov., isolated from surface seawater of the Bering Sea and Chukchi Sea.</title>
        <authorList>
            <person name="Li C."/>
            <person name="Lai Q."/>
            <person name="Li G."/>
            <person name="Dong C."/>
            <person name="Wang J."/>
            <person name="Liao Y."/>
            <person name="Shao Z."/>
        </authorList>
    </citation>
    <scope>NUCLEOTIDE SEQUENCE [LARGE SCALE GENOMIC DNA]</scope>
    <source>
        <strain evidence="7 8">SCH89</strain>
    </source>
</reference>
<comment type="similarity">
    <text evidence="5">Belongs to the nitroreductase family. HadB/RutE subfamily.</text>
</comment>
<dbReference type="PANTHER" id="PTHR43543:SF1">
    <property type="entry name" value="MALONIC SEMIALDEHYDE REDUCTASE RUTE-RELATED"/>
    <property type="match status" value="1"/>
</dbReference>
<dbReference type="Gene3D" id="3.40.109.10">
    <property type="entry name" value="NADH Oxidase"/>
    <property type="match status" value="1"/>
</dbReference>
<dbReference type="STRING" id="1280953.HOC_01881"/>
<dbReference type="NCBIfam" id="NF003768">
    <property type="entry name" value="PRK05365.1"/>
    <property type="match status" value="1"/>
</dbReference>
<keyword evidence="3 5" id="KW-0521">NADP</keyword>
<name>A0A059GC35_9PROT</name>
<organism evidence="7 8">
    <name type="scientific">Hyphomonas oceanitis SCH89</name>
    <dbReference type="NCBI Taxonomy" id="1280953"/>
    <lineage>
        <taxon>Bacteria</taxon>
        <taxon>Pseudomonadati</taxon>
        <taxon>Pseudomonadota</taxon>
        <taxon>Alphaproteobacteria</taxon>
        <taxon>Hyphomonadales</taxon>
        <taxon>Hyphomonadaceae</taxon>
        <taxon>Hyphomonas</taxon>
    </lineage>
</organism>
<feature type="domain" description="Nitroreductase" evidence="6">
    <location>
        <begin position="18"/>
        <end position="156"/>
    </location>
</feature>
<keyword evidence="4 5" id="KW-0560">Oxidoreductase</keyword>
<dbReference type="RefSeq" id="WP_035535413.1">
    <property type="nucleotide sequence ID" value="NZ_ARYL01000002.1"/>
</dbReference>
<keyword evidence="2 5" id="KW-0288">FMN</keyword>
<accession>A0A059GC35</accession>
<dbReference type="HAMAP" id="MF_01204">
    <property type="entry name" value="Oxidoreductase_RutE_HadB"/>
    <property type="match status" value="1"/>
</dbReference>
<comment type="cofactor">
    <cofactor evidence="5">
        <name>FMN</name>
        <dbReference type="ChEBI" id="CHEBI:58210"/>
    </cofactor>
</comment>
<dbReference type="AlphaFoldDB" id="A0A059GC35"/>
<dbReference type="PATRIC" id="fig|1280953.3.peg.379"/>
<dbReference type="InterPro" id="IPR000415">
    <property type="entry name" value="Nitroreductase-like"/>
</dbReference>
<dbReference type="OrthoDB" id="9784375at2"/>
<dbReference type="InterPro" id="IPR050461">
    <property type="entry name" value="Nitroreductase_HadB/RutE"/>
</dbReference>